<evidence type="ECO:0000256" key="8">
    <source>
        <dbReference type="SAM" id="MobiDB-lite"/>
    </source>
</evidence>
<sequence>MDIEKLTALLNATLYQPHRSEAEEQLQRVSMLFSIHKIAGFGPALLQIVLTSDIDMSTRQASAIYLKNLIYQSWATREDEPNKFTVHEQDRAIVRDTILDVLVQVPELLRAQLTVCLVTIMKHDFPGRWTNVVDKINAYLISDNSSYWLAGIVGFSALVKAFEYQKADKSPIHGAVKVLLPGVYNVMAHIVSNSTADSVALQKTIVKSYFKLIQFTLSPDLMEKTTFTKWMEILSIVLCNPVPEEVNHCEPSERDQLPWWKVKKWALHTMYRIFERFGSPGSVAQEYVHFATFYVKTFSTGVIEIVLRILDQYRNKVYVPPRVMQMGLNYLNQCISIAHTWKMIKPHIPAIIQDIIFPLMCHSEADQELWESDPHEYISQKFDIFEDLISPVMAAQTTLHSACKKRKGILPKAVQFIVGVITSNDATPSQKDGALHMLGALADVIFKKELYKDQVDSMLYQHVFPVFQSPHGHLRARACWFIQHVCDVKISNSNIWKDLTALCSNALLSDKELPVKVQAGLAIQALLIAEEVVEPLLEPQIKEIVLELLNVLKETENDDITSVVQKVIAIYYDKLAPIMYDICQNLVKTFLQVLQSDDMNDKKEITGMSILSCIETILSVNDEQPQTLAALEPIVLEVIVHIFTTPDTGIEYYEEALNLVCDLTNTQLSPNMWKVLELIYSVFQNDGVDYFVDMMPCLHNYVTVGMETFISNENYMLIIFNMCKVVLTSESGEEAECHAAKLLEVIVLQCKGRIDQCIPPIVEIALQRLVREIKSSELRAMCLQVIVAAIYYNPHLLFETLDKLQSSISTPESISVHFIRQWLLDTDCFFGIHDRKLCVMGLLTLMALSPNRPIAVNEHATQIVPSMLMLFDGLNRAYNNKDATEDEESSEEEDTDTENELASDEDEIDESLTYTNDNKRKTLLPNLNMISGTEDDSDSDDDDYEPPEETMLEVYTTPLDADDNNADESLDVYILFKTVLLSIQQNDPAWYSALTNHLNSDQQKSINEIMVLAEQRRAEVENKKKEKLAGFKFDQATVPATFSFSNSNNSPFAFGR</sequence>
<dbReference type="InterPro" id="IPR016024">
    <property type="entry name" value="ARM-type_fold"/>
</dbReference>
<evidence type="ECO:0000256" key="6">
    <source>
        <dbReference type="ARBA" id="ARBA00022927"/>
    </source>
</evidence>
<dbReference type="SMART" id="SM00913">
    <property type="entry name" value="IBN_N"/>
    <property type="match status" value="1"/>
</dbReference>
<dbReference type="GO" id="GO:0031267">
    <property type="term" value="F:small GTPase binding"/>
    <property type="evidence" value="ECO:0007669"/>
    <property type="project" value="InterPro"/>
</dbReference>
<dbReference type="PANTHER" id="PTHR10997:SF18">
    <property type="entry name" value="D-IMPORTIN 7_RANBP7"/>
    <property type="match status" value="1"/>
</dbReference>
<comment type="similarity">
    <text evidence="3">Belongs to the importin beta family.</text>
</comment>
<dbReference type="Proteomes" id="UP000694846">
    <property type="component" value="Unplaced"/>
</dbReference>
<keyword evidence="10" id="KW-1185">Reference proteome</keyword>
<feature type="compositionally biased region" description="Acidic residues" evidence="8">
    <location>
        <begin position="933"/>
        <end position="947"/>
    </location>
</feature>
<dbReference type="GO" id="GO:0005635">
    <property type="term" value="C:nuclear envelope"/>
    <property type="evidence" value="ECO:0007669"/>
    <property type="project" value="TreeGrafter"/>
</dbReference>
<dbReference type="CTD" id="44747"/>
<dbReference type="OrthoDB" id="760868at2759"/>
<name>A0A8B8FBC8_9HEMI</name>
<dbReference type="GO" id="GO:0006606">
    <property type="term" value="P:protein import into nucleus"/>
    <property type="evidence" value="ECO:0007669"/>
    <property type="project" value="TreeGrafter"/>
</dbReference>
<feature type="region of interest" description="Disordered" evidence="8">
    <location>
        <begin position="881"/>
        <end position="947"/>
    </location>
</feature>
<feature type="compositionally biased region" description="Acidic residues" evidence="8">
    <location>
        <begin position="884"/>
        <end position="910"/>
    </location>
</feature>
<keyword evidence="4" id="KW-0813">Transport</keyword>
<reference evidence="11" key="1">
    <citation type="submission" date="2025-08" db="UniProtKB">
        <authorList>
            <consortium name="RefSeq"/>
        </authorList>
    </citation>
    <scope>IDENTIFICATION</scope>
    <source>
        <tissue evidence="11">Whole body</tissue>
    </source>
</reference>
<keyword evidence="5" id="KW-0963">Cytoplasm</keyword>
<evidence type="ECO:0000256" key="7">
    <source>
        <dbReference type="ARBA" id="ARBA00023242"/>
    </source>
</evidence>
<dbReference type="Pfam" id="PF25758">
    <property type="entry name" value="TPR_IPO11"/>
    <property type="match status" value="1"/>
</dbReference>
<dbReference type="FunFam" id="1.25.10.10:FF:000813">
    <property type="entry name" value="D-Importin 7/RanBP7"/>
    <property type="match status" value="1"/>
</dbReference>
<dbReference type="Gene3D" id="1.25.10.10">
    <property type="entry name" value="Leucine-rich Repeat Variant"/>
    <property type="match status" value="1"/>
</dbReference>
<dbReference type="RefSeq" id="XP_025407717.1">
    <property type="nucleotide sequence ID" value="XM_025551932.1"/>
</dbReference>
<evidence type="ECO:0000256" key="3">
    <source>
        <dbReference type="ARBA" id="ARBA00007991"/>
    </source>
</evidence>
<evidence type="ECO:0000256" key="5">
    <source>
        <dbReference type="ARBA" id="ARBA00022490"/>
    </source>
</evidence>
<keyword evidence="7" id="KW-0539">Nucleus</keyword>
<dbReference type="AlphaFoldDB" id="A0A8B8FBC8"/>
<dbReference type="GO" id="GO:0005829">
    <property type="term" value="C:cytosol"/>
    <property type="evidence" value="ECO:0007669"/>
    <property type="project" value="TreeGrafter"/>
</dbReference>
<dbReference type="InterPro" id="IPR011989">
    <property type="entry name" value="ARM-like"/>
</dbReference>
<dbReference type="InterPro" id="IPR001494">
    <property type="entry name" value="Importin-beta_N"/>
</dbReference>
<dbReference type="Pfam" id="PF03810">
    <property type="entry name" value="IBN_N"/>
    <property type="match status" value="1"/>
</dbReference>
<proteinExistence type="inferred from homology"/>
<accession>A0A8B8FBC8</accession>
<dbReference type="SUPFAM" id="SSF48371">
    <property type="entry name" value="ARM repeat"/>
    <property type="match status" value="1"/>
</dbReference>
<keyword evidence="6" id="KW-0653">Protein transport</keyword>
<gene>
    <name evidence="11" type="primary">LOC112681660</name>
</gene>
<dbReference type="InterPro" id="IPR058669">
    <property type="entry name" value="TPR_IPO7/11-like"/>
</dbReference>
<dbReference type="PROSITE" id="PS50166">
    <property type="entry name" value="IMPORTIN_B_NT"/>
    <property type="match status" value="1"/>
</dbReference>
<feature type="domain" description="Importin N-terminal" evidence="9">
    <location>
        <begin position="22"/>
        <end position="104"/>
    </location>
</feature>
<organism evidence="10 11">
    <name type="scientific">Sipha flava</name>
    <name type="common">yellow sugarcane aphid</name>
    <dbReference type="NCBI Taxonomy" id="143950"/>
    <lineage>
        <taxon>Eukaryota</taxon>
        <taxon>Metazoa</taxon>
        <taxon>Ecdysozoa</taxon>
        <taxon>Arthropoda</taxon>
        <taxon>Hexapoda</taxon>
        <taxon>Insecta</taxon>
        <taxon>Pterygota</taxon>
        <taxon>Neoptera</taxon>
        <taxon>Paraneoptera</taxon>
        <taxon>Hemiptera</taxon>
        <taxon>Sternorrhyncha</taxon>
        <taxon>Aphidomorpha</taxon>
        <taxon>Aphidoidea</taxon>
        <taxon>Aphididae</taxon>
        <taxon>Sipha</taxon>
    </lineage>
</organism>
<evidence type="ECO:0000256" key="1">
    <source>
        <dbReference type="ARBA" id="ARBA00004123"/>
    </source>
</evidence>
<evidence type="ECO:0000313" key="11">
    <source>
        <dbReference type="RefSeq" id="XP_025407717.1"/>
    </source>
</evidence>
<comment type="subcellular location">
    <subcellularLocation>
        <location evidence="2">Cytoplasm</location>
    </subcellularLocation>
    <subcellularLocation>
        <location evidence="1">Nucleus</location>
    </subcellularLocation>
</comment>
<dbReference type="PANTHER" id="PTHR10997">
    <property type="entry name" value="IMPORTIN-7, 8, 11"/>
    <property type="match status" value="1"/>
</dbReference>
<protein>
    <submittedName>
        <fullName evidence="11">Importin-7 isoform X1</fullName>
    </submittedName>
</protein>
<evidence type="ECO:0000259" key="9">
    <source>
        <dbReference type="PROSITE" id="PS50166"/>
    </source>
</evidence>
<dbReference type="GeneID" id="112681660"/>
<evidence type="ECO:0000256" key="2">
    <source>
        <dbReference type="ARBA" id="ARBA00004496"/>
    </source>
</evidence>
<evidence type="ECO:0000313" key="10">
    <source>
        <dbReference type="Proteomes" id="UP000694846"/>
    </source>
</evidence>
<evidence type="ECO:0000256" key="4">
    <source>
        <dbReference type="ARBA" id="ARBA00022448"/>
    </source>
</evidence>